<dbReference type="Proteomes" id="UP000320722">
    <property type="component" value="Chromosome"/>
</dbReference>
<proteinExistence type="predicted"/>
<accession>A0A517WJP2</accession>
<dbReference type="AlphaFoldDB" id="A0A517WJP2"/>
<name>A0A517WJP2_9PLAN</name>
<dbReference type="EMBL" id="CP036347">
    <property type="protein sequence ID" value="QDU05478.1"/>
    <property type="molecule type" value="Genomic_DNA"/>
</dbReference>
<evidence type="ECO:0000313" key="1">
    <source>
        <dbReference type="EMBL" id="QDU05478.1"/>
    </source>
</evidence>
<protein>
    <submittedName>
        <fullName evidence="1">Uncharacterized protein</fullName>
    </submittedName>
</protein>
<organism evidence="1 2">
    <name type="scientific">Gimesia chilikensis</name>
    <dbReference type="NCBI Taxonomy" id="2605989"/>
    <lineage>
        <taxon>Bacteria</taxon>
        <taxon>Pseudomonadati</taxon>
        <taxon>Planctomycetota</taxon>
        <taxon>Planctomycetia</taxon>
        <taxon>Planctomycetales</taxon>
        <taxon>Planctomycetaceae</taxon>
        <taxon>Gimesia</taxon>
    </lineage>
</organism>
<evidence type="ECO:0000313" key="2">
    <source>
        <dbReference type="Proteomes" id="UP000320722"/>
    </source>
</evidence>
<reference evidence="1 2" key="1">
    <citation type="submission" date="2019-02" db="EMBL/GenBank/DDBJ databases">
        <title>Deep-cultivation of Planctomycetes and their phenomic and genomic characterization uncovers novel biology.</title>
        <authorList>
            <person name="Wiegand S."/>
            <person name="Jogler M."/>
            <person name="Boedeker C."/>
            <person name="Pinto D."/>
            <person name="Vollmers J."/>
            <person name="Rivas-Marin E."/>
            <person name="Kohn T."/>
            <person name="Peeters S.H."/>
            <person name="Heuer A."/>
            <person name="Rast P."/>
            <person name="Oberbeckmann S."/>
            <person name="Bunk B."/>
            <person name="Jeske O."/>
            <person name="Meyerdierks A."/>
            <person name="Storesund J.E."/>
            <person name="Kallscheuer N."/>
            <person name="Luecker S."/>
            <person name="Lage O.M."/>
            <person name="Pohl T."/>
            <person name="Merkel B.J."/>
            <person name="Hornburger P."/>
            <person name="Mueller R.-W."/>
            <person name="Bruemmer F."/>
            <person name="Labrenz M."/>
            <person name="Spormann A.M."/>
            <person name="Op den Camp H."/>
            <person name="Overmann J."/>
            <person name="Amann R."/>
            <person name="Jetten M.S.M."/>
            <person name="Mascher T."/>
            <person name="Medema M.H."/>
            <person name="Devos D.P."/>
            <person name="Kaster A.-K."/>
            <person name="Ovreas L."/>
            <person name="Rohde M."/>
            <person name="Galperin M.Y."/>
            <person name="Jogler C."/>
        </authorList>
    </citation>
    <scope>NUCLEOTIDE SEQUENCE [LARGE SCALE GENOMIC DNA]</scope>
    <source>
        <strain evidence="1 2">V6</strain>
    </source>
</reference>
<gene>
    <name evidence="1" type="ORF">V6x_52150</name>
</gene>
<sequence>MPRDEPLGYSDLFPGENFATVLRTAHRLLPPPLNVIHSDLYEINLEMQLPITL</sequence>